<dbReference type="EMBL" id="MHTJ01000002">
    <property type="protein sequence ID" value="OHA58847.1"/>
    <property type="molecule type" value="Genomic_DNA"/>
</dbReference>
<dbReference type="GO" id="GO:0008652">
    <property type="term" value="P:amino acid biosynthetic process"/>
    <property type="evidence" value="ECO:0007669"/>
    <property type="project" value="UniProtKB-ARBA"/>
</dbReference>
<dbReference type="GO" id="GO:0046394">
    <property type="term" value="P:carboxylic acid biosynthetic process"/>
    <property type="evidence" value="ECO:0007669"/>
    <property type="project" value="UniProtKB-ARBA"/>
</dbReference>
<dbReference type="Pfam" id="PF01063">
    <property type="entry name" value="Aminotran_4"/>
    <property type="match status" value="1"/>
</dbReference>
<gene>
    <name evidence="4" type="ORF">A2571_00475</name>
</gene>
<comment type="cofactor">
    <cofactor evidence="1">
        <name>pyridoxal 5'-phosphate</name>
        <dbReference type="ChEBI" id="CHEBI:597326"/>
    </cofactor>
</comment>
<dbReference type="SUPFAM" id="SSF56752">
    <property type="entry name" value="D-aminoacid aminotransferase-like PLP-dependent enzymes"/>
    <property type="match status" value="1"/>
</dbReference>
<dbReference type="InterPro" id="IPR043132">
    <property type="entry name" value="BCAT-like_C"/>
</dbReference>
<evidence type="ECO:0000256" key="2">
    <source>
        <dbReference type="ARBA" id="ARBA00009320"/>
    </source>
</evidence>
<protein>
    <recommendedName>
        <fullName evidence="6">Amino acid aminotransferase</fullName>
    </recommendedName>
</protein>
<dbReference type="PANTHER" id="PTHR42743">
    <property type="entry name" value="AMINO-ACID AMINOTRANSFERASE"/>
    <property type="match status" value="1"/>
</dbReference>
<dbReference type="InterPro" id="IPR036038">
    <property type="entry name" value="Aminotransferase-like"/>
</dbReference>
<keyword evidence="3" id="KW-0663">Pyridoxal phosphate</keyword>
<evidence type="ECO:0000256" key="1">
    <source>
        <dbReference type="ARBA" id="ARBA00001933"/>
    </source>
</evidence>
<evidence type="ECO:0000256" key="3">
    <source>
        <dbReference type="ARBA" id="ARBA00022898"/>
    </source>
</evidence>
<dbReference type="GO" id="GO:0003824">
    <property type="term" value="F:catalytic activity"/>
    <property type="evidence" value="ECO:0007669"/>
    <property type="project" value="InterPro"/>
</dbReference>
<dbReference type="CDD" id="cd00449">
    <property type="entry name" value="PLPDE_IV"/>
    <property type="match status" value="1"/>
</dbReference>
<dbReference type="InterPro" id="IPR001544">
    <property type="entry name" value="Aminotrans_IV"/>
</dbReference>
<dbReference type="PANTHER" id="PTHR42743:SF11">
    <property type="entry name" value="AMINODEOXYCHORISMATE LYASE"/>
    <property type="match status" value="1"/>
</dbReference>
<dbReference type="STRING" id="1802438.A2571_00475"/>
<dbReference type="Gene3D" id="3.30.470.10">
    <property type="match status" value="1"/>
</dbReference>
<dbReference type="AlphaFoldDB" id="A0A1G2QEA6"/>
<comment type="caution">
    <text evidence="4">The sequence shown here is derived from an EMBL/GenBank/DDBJ whole genome shotgun (WGS) entry which is preliminary data.</text>
</comment>
<dbReference type="Gene3D" id="3.20.10.10">
    <property type="entry name" value="D-amino Acid Aminotransferase, subunit A, domain 2"/>
    <property type="match status" value="1"/>
</dbReference>
<comment type="similarity">
    <text evidence="2">Belongs to the class-IV pyridoxal-phosphate-dependent aminotransferase family.</text>
</comment>
<evidence type="ECO:0008006" key="6">
    <source>
        <dbReference type="Google" id="ProtNLM"/>
    </source>
</evidence>
<evidence type="ECO:0000313" key="5">
    <source>
        <dbReference type="Proteomes" id="UP000177043"/>
    </source>
</evidence>
<dbReference type="FunFam" id="3.20.10.10:FF:000002">
    <property type="entry name" value="D-alanine aminotransferase"/>
    <property type="match status" value="1"/>
</dbReference>
<sequence length="280" mass="31295">MSPYCYANNKIVKLTETKVLANDLAVLRGYGVFDFARIYNKTPFHLEDHFVRFCQSAKLLGLKVPVELNTVLKATANLLVKNKLKDASVRLVLTGGASDDGISLGKSQFFILMDKLTDYSPDVFTKGAKLITVQHARPLAEAKHTNYAVAVKWQEKRQKAGAIEILYVDNGKILECAMSNFGIFKGNTLITPKNDILAGVTRKIVLKLARKKFKVEERELLVSELADADEAFLTATNKYVVPIVKIDNLKIGNGKVGPNTKWLLAEFKKEIDKICYKNKK</sequence>
<evidence type="ECO:0000313" key="4">
    <source>
        <dbReference type="EMBL" id="OHA58847.1"/>
    </source>
</evidence>
<dbReference type="InterPro" id="IPR050571">
    <property type="entry name" value="Class-IV_PLP-Dep_Aminotrnsfr"/>
</dbReference>
<proteinExistence type="inferred from homology"/>
<dbReference type="Proteomes" id="UP000177043">
    <property type="component" value="Unassembled WGS sequence"/>
</dbReference>
<name>A0A1G2QEA6_9BACT</name>
<dbReference type="InterPro" id="IPR043131">
    <property type="entry name" value="BCAT-like_N"/>
</dbReference>
<accession>A0A1G2QEA6</accession>
<organism evidence="4 5">
    <name type="scientific">Candidatus Vogelbacteria bacterium RIFOXYD1_FULL_44_32</name>
    <dbReference type="NCBI Taxonomy" id="1802438"/>
    <lineage>
        <taxon>Bacteria</taxon>
        <taxon>Candidatus Vogeliibacteriota</taxon>
    </lineage>
</organism>
<reference evidence="4 5" key="1">
    <citation type="journal article" date="2016" name="Nat. Commun.">
        <title>Thousands of microbial genomes shed light on interconnected biogeochemical processes in an aquifer system.</title>
        <authorList>
            <person name="Anantharaman K."/>
            <person name="Brown C.T."/>
            <person name="Hug L.A."/>
            <person name="Sharon I."/>
            <person name="Castelle C.J."/>
            <person name="Probst A.J."/>
            <person name="Thomas B.C."/>
            <person name="Singh A."/>
            <person name="Wilkins M.J."/>
            <person name="Karaoz U."/>
            <person name="Brodie E.L."/>
            <person name="Williams K.H."/>
            <person name="Hubbard S.S."/>
            <person name="Banfield J.F."/>
        </authorList>
    </citation>
    <scope>NUCLEOTIDE SEQUENCE [LARGE SCALE GENOMIC DNA]</scope>
</reference>